<accession>A0A562M7P1</accession>
<proteinExistence type="predicted"/>
<feature type="domain" description="Transposase IS204/IS1001/IS1096/IS1165 DDE" evidence="1">
    <location>
        <begin position="408"/>
        <end position="535"/>
    </location>
</feature>
<evidence type="ECO:0000259" key="2">
    <source>
        <dbReference type="Pfam" id="PF14690"/>
    </source>
</evidence>
<dbReference type="InterPro" id="IPR047951">
    <property type="entry name" value="Transpos_ISL3"/>
</dbReference>
<comment type="caution">
    <text evidence="3">The sequence shown here is derived from an EMBL/GenBank/DDBJ whole genome shotgun (WGS) entry which is preliminary data.</text>
</comment>
<dbReference type="InterPro" id="IPR002560">
    <property type="entry name" value="Transposase_DDE"/>
</dbReference>
<evidence type="ECO:0000313" key="3">
    <source>
        <dbReference type="EMBL" id="TWI15947.1"/>
    </source>
</evidence>
<dbReference type="PANTHER" id="PTHR33498:SF1">
    <property type="entry name" value="TRANSPOSASE FOR INSERTION SEQUENCE ELEMENT IS1557"/>
    <property type="match status" value="1"/>
</dbReference>
<dbReference type="PANTHER" id="PTHR33498">
    <property type="entry name" value="TRANSPOSASE FOR INSERTION SEQUENCE ELEMENT IS1557"/>
    <property type="match status" value="1"/>
</dbReference>
<evidence type="ECO:0000259" key="1">
    <source>
        <dbReference type="Pfam" id="PF01610"/>
    </source>
</evidence>
<dbReference type="EMBL" id="VLKR01000036">
    <property type="protein sequence ID" value="TWI15947.1"/>
    <property type="molecule type" value="Genomic_DNA"/>
</dbReference>
<sequence length="541" mass="62278">MNASKLVFSDDGDNFRIISVDNQQDVLVVYVQSTTQSAVCPNCCITSKRIHSYYTRKITDLPVFGKTSRIILRSRKFYCHQDECPFKIFTERFESHFRPYKRRTERLESKIRQLGLLAGGRPAQRICTILSIPTSDTTILRLIEKCDFSPAKGVTAIGVDDWAYKKRKSYGSILVNLHTGKVIDLLPDREQETLRKWLQERPEIEVMSRDRYSNYRKAITLGAPQSIQVTDRWHLLKNLSEAVQKVLIRHYSKATALLANKQLRVDDQQIAENQSTLSENRSSPDSAHGGIRLKRFEQLKELQKKGYSIRAMARHLCMHRQTVKNYLDMETLPRKSQCKINPLEKFFTHIKKRMEEEPSILITTLWQELRTQGYKGAYSTFSEGLKFYGIRVGKKAGFTKELPNHGAATFKTSSAAIWFLSDQQNLWDDQRNIIRELCKSSKELNKTFILVQSFRKIMAEKSGDTKLREWIEKSSTSGLKEIASFAKGLLADCPAVENALTLPWSNGPVEGNVNRLKMIKRQMYGRAGFDLLRKRVVYAPS</sequence>
<protein>
    <submittedName>
        <fullName evidence="3">Transposase</fullName>
    </submittedName>
</protein>
<name>A0A562M7P1_9SPHI</name>
<dbReference type="Pfam" id="PF01610">
    <property type="entry name" value="DDE_Tnp_ISL3"/>
    <property type="match status" value="2"/>
</dbReference>
<dbReference type="Proteomes" id="UP000315908">
    <property type="component" value="Unassembled WGS sequence"/>
</dbReference>
<feature type="domain" description="Transposase IS204/IS1001/IS1096/IS1165 DDE" evidence="1">
    <location>
        <begin position="157"/>
        <end position="356"/>
    </location>
</feature>
<organism evidence="3 4">
    <name type="scientific">Sphingobacterium siyangense</name>
    <dbReference type="NCBI Taxonomy" id="459529"/>
    <lineage>
        <taxon>Bacteria</taxon>
        <taxon>Pseudomonadati</taxon>
        <taxon>Bacteroidota</taxon>
        <taxon>Sphingobacteriia</taxon>
        <taxon>Sphingobacteriales</taxon>
        <taxon>Sphingobacteriaceae</taxon>
        <taxon>Sphingobacterium</taxon>
    </lineage>
</organism>
<feature type="domain" description="Transposase IS204/IS1001/IS1096/IS1165 zinc-finger" evidence="2">
    <location>
        <begin position="37"/>
        <end position="81"/>
    </location>
</feature>
<gene>
    <name evidence="3" type="ORF">IQ31_04748</name>
</gene>
<reference evidence="3 4" key="1">
    <citation type="journal article" date="2015" name="Stand. Genomic Sci.">
        <title>Genomic Encyclopedia of Bacterial and Archaeal Type Strains, Phase III: the genomes of soil and plant-associated and newly described type strains.</title>
        <authorList>
            <person name="Whitman W.B."/>
            <person name="Woyke T."/>
            <person name="Klenk H.P."/>
            <person name="Zhou Y."/>
            <person name="Lilburn T.G."/>
            <person name="Beck B.J."/>
            <person name="De Vos P."/>
            <person name="Vandamme P."/>
            <person name="Eisen J.A."/>
            <person name="Garrity G."/>
            <person name="Hugenholtz P."/>
            <person name="Kyrpides N.C."/>
        </authorList>
    </citation>
    <scope>NUCLEOTIDE SEQUENCE [LARGE SCALE GENOMIC DNA]</scope>
    <source>
        <strain evidence="3 4">CGMCC 1.6855</strain>
    </source>
</reference>
<dbReference type="RefSeq" id="WP_145328944.1">
    <property type="nucleotide sequence ID" value="NZ_VLKR01000021.1"/>
</dbReference>
<dbReference type="AlphaFoldDB" id="A0A562M7P1"/>
<evidence type="ECO:0000313" key="4">
    <source>
        <dbReference type="Proteomes" id="UP000315908"/>
    </source>
</evidence>
<dbReference type="Gene3D" id="1.10.10.60">
    <property type="entry name" value="Homeodomain-like"/>
    <property type="match status" value="1"/>
</dbReference>
<dbReference type="OrthoDB" id="3238779at2"/>
<dbReference type="NCBIfam" id="NF033550">
    <property type="entry name" value="transpos_ISL3"/>
    <property type="match status" value="1"/>
</dbReference>
<dbReference type="InterPro" id="IPR029261">
    <property type="entry name" value="Transposase_Znf"/>
</dbReference>
<dbReference type="Pfam" id="PF14690">
    <property type="entry name" value="Zn_ribbon_ISL3"/>
    <property type="match status" value="1"/>
</dbReference>